<dbReference type="Proteomes" id="UP000515703">
    <property type="component" value="Chromosome"/>
</dbReference>
<dbReference type="KEGG" id="acht:bsdcttw_07980"/>
<accession>A0A7I8DJ81</accession>
<reference evidence="3 4" key="2">
    <citation type="submission" date="2020-08" db="EMBL/GenBank/DDBJ databases">
        <authorList>
            <person name="Ueki A."/>
            <person name="Tonouchi A."/>
        </authorList>
    </citation>
    <scope>NUCLEOTIDE SEQUENCE [LARGE SCALE GENOMIC DNA]</scope>
    <source>
        <strain evidence="3 4">CTTW</strain>
    </source>
</reference>
<evidence type="ECO:0000313" key="4">
    <source>
        <dbReference type="Proteomes" id="UP000515703"/>
    </source>
</evidence>
<feature type="transmembrane region" description="Helical" evidence="1">
    <location>
        <begin position="12"/>
        <end position="31"/>
    </location>
</feature>
<dbReference type="RefSeq" id="WP_185258153.1">
    <property type="nucleotide sequence ID" value="NZ_AP023368.1"/>
</dbReference>
<keyword evidence="1" id="KW-1133">Transmembrane helix</keyword>
<evidence type="ECO:0000259" key="2">
    <source>
        <dbReference type="Pfam" id="PF07853"/>
    </source>
</evidence>
<dbReference type="Pfam" id="PF07853">
    <property type="entry name" value="DUF1648"/>
    <property type="match status" value="1"/>
</dbReference>
<organism evidence="3 4">
    <name type="scientific">Anaerocolumna chitinilytica</name>
    <dbReference type="NCBI Taxonomy" id="1727145"/>
    <lineage>
        <taxon>Bacteria</taxon>
        <taxon>Bacillati</taxon>
        <taxon>Bacillota</taxon>
        <taxon>Clostridia</taxon>
        <taxon>Lachnospirales</taxon>
        <taxon>Lachnospiraceae</taxon>
        <taxon>Anaerocolumna</taxon>
    </lineage>
</organism>
<keyword evidence="1" id="KW-0812">Transmembrane</keyword>
<evidence type="ECO:0000256" key="1">
    <source>
        <dbReference type="SAM" id="Phobius"/>
    </source>
</evidence>
<dbReference type="EMBL" id="AP023368">
    <property type="protein sequence ID" value="BCJ97757.1"/>
    <property type="molecule type" value="Genomic_DNA"/>
</dbReference>
<gene>
    <name evidence="3" type="ORF">bsdcttw_07980</name>
</gene>
<name>A0A7I8DJ81_9FIRM</name>
<feature type="transmembrane region" description="Helical" evidence="1">
    <location>
        <begin position="130"/>
        <end position="148"/>
    </location>
</feature>
<evidence type="ECO:0000313" key="3">
    <source>
        <dbReference type="EMBL" id="BCJ97757.1"/>
    </source>
</evidence>
<feature type="transmembrane region" description="Helical" evidence="1">
    <location>
        <begin position="59"/>
        <end position="77"/>
    </location>
</feature>
<sequence length="153" mass="17431">MKVARNKYDYIINILSVLCLLGVSIFLLVSWDKIPVKIPGHYNFAGKIDKITDKSSLKVLLAVNWGLFLFLSLIERFPGTWNTGVQVTERNREKVYRILKNMLGTLKLCVVLVFSYIILHSTSAENMPLLFVPVFIILLFGSIGFFGYQLKKA</sequence>
<keyword evidence="1" id="KW-0472">Membrane</keyword>
<keyword evidence="4" id="KW-1185">Reference proteome</keyword>
<feature type="transmembrane region" description="Helical" evidence="1">
    <location>
        <begin position="98"/>
        <end position="118"/>
    </location>
</feature>
<protein>
    <recommendedName>
        <fullName evidence="2">DUF1648 domain-containing protein</fullName>
    </recommendedName>
</protein>
<dbReference type="InterPro" id="IPR012867">
    <property type="entry name" value="DUF1648"/>
</dbReference>
<dbReference type="AlphaFoldDB" id="A0A7I8DJ81"/>
<feature type="domain" description="DUF1648" evidence="2">
    <location>
        <begin position="19"/>
        <end position="56"/>
    </location>
</feature>
<reference evidence="3 4" key="1">
    <citation type="submission" date="2020-08" db="EMBL/GenBank/DDBJ databases">
        <title>Draft genome sequencing of an Anaerocolumna strain isolated from anoxic soil subjected to BSD treatment.</title>
        <authorList>
            <person name="Uek A."/>
            <person name="Tonouchi A."/>
        </authorList>
    </citation>
    <scope>NUCLEOTIDE SEQUENCE [LARGE SCALE GENOMIC DNA]</scope>
    <source>
        <strain evidence="3 4">CTTW</strain>
    </source>
</reference>
<proteinExistence type="predicted"/>